<dbReference type="EMBL" id="AGNL01010958">
    <property type="protein sequence ID" value="EJK68701.1"/>
    <property type="molecule type" value="Genomic_DNA"/>
</dbReference>
<accession>K0T605</accession>
<protein>
    <submittedName>
        <fullName evidence="2">Uncharacterized protein</fullName>
    </submittedName>
</protein>
<evidence type="ECO:0000256" key="1">
    <source>
        <dbReference type="SAM" id="MobiDB-lite"/>
    </source>
</evidence>
<feature type="non-terminal residue" evidence="2">
    <location>
        <position position="1"/>
    </location>
</feature>
<feature type="compositionally biased region" description="Basic and acidic residues" evidence="1">
    <location>
        <begin position="13"/>
        <end position="52"/>
    </location>
</feature>
<evidence type="ECO:0000313" key="2">
    <source>
        <dbReference type="EMBL" id="EJK68701.1"/>
    </source>
</evidence>
<name>K0T605_THAOC</name>
<evidence type="ECO:0000313" key="3">
    <source>
        <dbReference type="Proteomes" id="UP000266841"/>
    </source>
</evidence>
<feature type="region of interest" description="Disordered" evidence="1">
    <location>
        <begin position="1"/>
        <end position="55"/>
    </location>
</feature>
<dbReference type="Proteomes" id="UP000266841">
    <property type="component" value="Unassembled WGS sequence"/>
</dbReference>
<comment type="caution">
    <text evidence="2">The sequence shown here is derived from an EMBL/GenBank/DDBJ whole genome shotgun (WGS) entry which is preliminary data.</text>
</comment>
<sequence>CTVGHDGAQAGPRQERAGGRGEDDKRGKDRARLGRDVSEAQEEYHPEDRLEAGEVDSVEGVELPRVLSSSPGGAAAAGARRRCCRAVASAVART</sequence>
<keyword evidence="3" id="KW-1185">Reference proteome</keyword>
<organism evidence="2 3">
    <name type="scientific">Thalassiosira oceanica</name>
    <name type="common">Marine diatom</name>
    <dbReference type="NCBI Taxonomy" id="159749"/>
    <lineage>
        <taxon>Eukaryota</taxon>
        <taxon>Sar</taxon>
        <taxon>Stramenopiles</taxon>
        <taxon>Ochrophyta</taxon>
        <taxon>Bacillariophyta</taxon>
        <taxon>Coscinodiscophyceae</taxon>
        <taxon>Thalassiosirophycidae</taxon>
        <taxon>Thalassiosirales</taxon>
        <taxon>Thalassiosiraceae</taxon>
        <taxon>Thalassiosira</taxon>
    </lineage>
</organism>
<proteinExistence type="predicted"/>
<reference evidence="2 3" key="1">
    <citation type="journal article" date="2012" name="Genome Biol.">
        <title>Genome and low-iron response of an oceanic diatom adapted to chronic iron limitation.</title>
        <authorList>
            <person name="Lommer M."/>
            <person name="Specht M."/>
            <person name="Roy A.S."/>
            <person name="Kraemer L."/>
            <person name="Andreson R."/>
            <person name="Gutowska M.A."/>
            <person name="Wolf J."/>
            <person name="Bergner S.V."/>
            <person name="Schilhabel M.B."/>
            <person name="Klostermeier U.C."/>
            <person name="Beiko R.G."/>
            <person name="Rosenstiel P."/>
            <person name="Hippler M."/>
            <person name="Laroche J."/>
        </authorList>
    </citation>
    <scope>NUCLEOTIDE SEQUENCE [LARGE SCALE GENOMIC DNA]</scope>
    <source>
        <strain evidence="2 3">CCMP1005</strain>
    </source>
</reference>
<dbReference type="AlphaFoldDB" id="K0T605"/>
<gene>
    <name evidence="2" type="ORF">THAOC_10095</name>
</gene>